<evidence type="ECO:0000256" key="3">
    <source>
        <dbReference type="ARBA" id="ARBA00023163"/>
    </source>
</evidence>
<keyword evidence="6" id="KW-1185">Reference proteome</keyword>
<evidence type="ECO:0000256" key="1">
    <source>
        <dbReference type="ARBA" id="ARBA00023015"/>
    </source>
</evidence>
<reference evidence="5 6" key="1">
    <citation type="submission" date="2013-12" db="EMBL/GenBank/DDBJ databases">
        <title>Annotation of the Mannheimia varigena USDA-ARS-USMARC-1296 complete genome.</title>
        <authorList>
            <person name="Harhay G.P."/>
            <person name="Clawson M.L."/>
            <person name="Murray R.W."/>
            <person name="Lubbers B.V."/>
            <person name="Heaton M.P."/>
            <person name="Chitko-Mckown C.G."/>
            <person name="Harhay D.M."/>
            <person name="Smith T.P.L."/>
        </authorList>
    </citation>
    <scope>NUCLEOTIDE SEQUENCE [LARGE SCALE GENOMIC DNA]</scope>
    <source>
        <strain evidence="5 6">USDA-ARS-USMARC-1296</strain>
    </source>
</reference>
<name>W0Q9U8_9PAST</name>
<proteinExistence type="predicted"/>
<dbReference type="InterPro" id="IPR053142">
    <property type="entry name" value="PchR_regulatory_protein"/>
</dbReference>
<dbReference type="InterPro" id="IPR018060">
    <property type="entry name" value="HTH_AraC"/>
</dbReference>
<dbReference type="GO" id="GO:0043565">
    <property type="term" value="F:sequence-specific DNA binding"/>
    <property type="evidence" value="ECO:0007669"/>
    <property type="project" value="InterPro"/>
</dbReference>
<feature type="domain" description="HTH araC/xylS-type" evidence="4">
    <location>
        <begin position="163"/>
        <end position="260"/>
    </location>
</feature>
<dbReference type="HOGENOM" id="CLU_052345_1_1_6"/>
<dbReference type="Gene3D" id="1.10.10.60">
    <property type="entry name" value="Homeodomain-like"/>
    <property type="match status" value="1"/>
</dbReference>
<keyword evidence="3" id="KW-0804">Transcription</keyword>
<keyword evidence="1" id="KW-0805">Transcription regulation</keyword>
<dbReference type="EMBL" id="CP006943">
    <property type="protein sequence ID" value="AHG75659.1"/>
    <property type="molecule type" value="Genomic_DNA"/>
</dbReference>
<keyword evidence="2" id="KW-0238">DNA-binding</keyword>
<dbReference type="GO" id="GO:0003700">
    <property type="term" value="F:DNA-binding transcription factor activity"/>
    <property type="evidence" value="ECO:0007669"/>
    <property type="project" value="InterPro"/>
</dbReference>
<organism evidence="5 6">
    <name type="scientific">Mannheimia varigena USDA-ARS-USMARC-1296</name>
    <dbReference type="NCBI Taxonomy" id="1433287"/>
    <lineage>
        <taxon>Bacteria</taxon>
        <taxon>Pseudomonadati</taxon>
        <taxon>Pseudomonadota</taxon>
        <taxon>Gammaproteobacteria</taxon>
        <taxon>Pasteurellales</taxon>
        <taxon>Pasteurellaceae</taxon>
        <taxon>Mannheimia</taxon>
    </lineage>
</organism>
<protein>
    <submittedName>
        <fullName evidence="5">Transcriptional regulator</fullName>
    </submittedName>
</protein>
<dbReference type="InterPro" id="IPR020449">
    <property type="entry name" value="Tscrpt_reg_AraC-type_HTH"/>
</dbReference>
<sequence length="266" mass="31008">MLKYTDIQVNRTVEQEQALFESGLRLVILLGGRSEIRFDSGYFELDAKTKPKAAFLPLNRSEMGKKVFQKGQHQKELVIFLYPKWIMESYLTLSSYHQFKQHLKPYSITVTQPMLRLIDEILLPENESEPFYMIEKESKLLSLLPNAFSQLTQSLPLKKDRVYQLTEALDNGRFDNWNLKQIAKHFHTNVTTLQNEFQKYHKITIFAYLRRAKLEQSYNALLNGRSVMQAAELAGYSNAENFSTAFKKHFGITPSQVKRDKIKGIM</sequence>
<evidence type="ECO:0000259" key="4">
    <source>
        <dbReference type="PROSITE" id="PS01124"/>
    </source>
</evidence>
<dbReference type="InterPro" id="IPR009057">
    <property type="entry name" value="Homeodomain-like_sf"/>
</dbReference>
<dbReference type="SMART" id="SM00342">
    <property type="entry name" value="HTH_ARAC"/>
    <property type="match status" value="1"/>
</dbReference>
<evidence type="ECO:0000313" key="5">
    <source>
        <dbReference type="EMBL" id="AHG75659.1"/>
    </source>
</evidence>
<dbReference type="Proteomes" id="UP000066995">
    <property type="component" value="Chromosome"/>
</dbReference>
<dbReference type="PRINTS" id="PR00032">
    <property type="entry name" value="HTHARAC"/>
</dbReference>
<evidence type="ECO:0000313" key="6">
    <source>
        <dbReference type="Proteomes" id="UP000066995"/>
    </source>
</evidence>
<dbReference type="AlphaFoldDB" id="W0Q9U8"/>
<dbReference type="PANTHER" id="PTHR47893:SF1">
    <property type="entry name" value="REGULATORY PROTEIN PCHR"/>
    <property type="match status" value="1"/>
</dbReference>
<dbReference type="eggNOG" id="COG2207">
    <property type="taxonomic scope" value="Bacteria"/>
</dbReference>
<accession>W0Q9U8</accession>
<dbReference type="PROSITE" id="PS01124">
    <property type="entry name" value="HTH_ARAC_FAMILY_2"/>
    <property type="match status" value="1"/>
</dbReference>
<dbReference type="PATRIC" id="fig|1433287.3.peg.1137"/>
<dbReference type="PANTHER" id="PTHR47893">
    <property type="entry name" value="REGULATORY PROTEIN PCHR"/>
    <property type="match status" value="1"/>
</dbReference>
<dbReference type="SUPFAM" id="SSF46689">
    <property type="entry name" value="Homeodomain-like"/>
    <property type="match status" value="1"/>
</dbReference>
<dbReference type="STRING" id="1433287.X808_11360"/>
<dbReference type="Pfam" id="PF12833">
    <property type="entry name" value="HTH_18"/>
    <property type="match status" value="1"/>
</dbReference>
<evidence type="ECO:0000256" key="2">
    <source>
        <dbReference type="ARBA" id="ARBA00023125"/>
    </source>
</evidence>
<dbReference type="KEGG" id="mvi:X808_11360"/>
<gene>
    <name evidence="5" type="ORF">X808_11360</name>
</gene>